<sequence length="221" mass="23158">MSCCSFRRCVDTWARGGNFRLHAPARSGAAGGGAAWEDSAGSRVGGAAVCGAAALQAKSPHGGCLAAVLPHYCAAAHVPVCFPTLRGGGGNSPRRCWAAVCRRPRQGRTEVPRRGATRIAAICFPSRLRAPCISRVRRCARRPCHFAFGVGPLARGPPVEGHSLRLFLFALCVLGGGGLGHCGGAHCLLPQLAVSVSSLTFSPTTLFPFLSLTRTRKETDR</sequence>
<dbReference type="Proteomes" id="UP000284403">
    <property type="component" value="Unassembled WGS sequence"/>
</dbReference>
<evidence type="ECO:0000313" key="1">
    <source>
        <dbReference type="EMBL" id="RNF27460.1"/>
    </source>
</evidence>
<gene>
    <name evidence="1" type="ORF">Tco025E_00322</name>
</gene>
<dbReference type="AlphaFoldDB" id="A0A422QBV4"/>
<accession>A0A422QBV4</accession>
<evidence type="ECO:0000313" key="2">
    <source>
        <dbReference type="Proteomes" id="UP000284403"/>
    </source>
</evidence>
<dbReference type="GeneID" id="40313933"/>
<comment type="caution">
    <text evidence="1">The sequence shown here is derived from an EMBL/GenBank/DDBJ whole genome shotgun (WGS) entry which is preliminary data.</text>
</comment>
<protein>
    <submittedName>
        <fullName evidence="1">Uncharacterized protein</fullName>
    </submittedName>
</protein>
<reference evidence="1 2" key="1">
    <citation type="journal article" date="2018" name="BMC Genomics">
        <title>Genomic comparison of Trypanosoma conorhini and Trypanosoma rangeli to Trypanosoma cruzi strains of high and low virulence.</title>
        <authorList>
            <person name="Bradwell K.R."/>
            <person name="Koparde V.N."/>
            <person name="Matveyev A.V."/>
            <person name="Serrano M.G."/>
            <person name="Alves J.M."/>
            <person name="Parikh H."/>
            <person name="Huang B."/>
            <person name="Lee V."/>
            <person name="Espinosa-Alvarez O."/>
            <person name="Ortiz P.A."/>
            <person name="Costa-Martins A.G."/>
            <person name="Teixeira M.M."/>
            <person name="Buck G.A."/>
        </authorList>
    </citation>
    <scope>NUCLEOTIDE SEQUENCE [LARGE SCALE GENOMIC DNA]</scope>
    <source>
        <strain evidence="1 2">025E</strain>
    </source>
</reference>
<organism evidence="1 2">
    <name type="scientific">Trypanosoma conorhini</name>
    <dbReference type="NCBI Taxonomy" id="83891"/>
    <lineage>
        <taxon>Eukaryota</taxon>
        <taxon>Discoba</taxon>
        <taxon>Euglenozoa</taxon>
        <taxon>Kinetoplastea</taxon>
        <taxon>Metakinetoplastina</taxon>
        <taxon>Trypanosomatida</taxon>
        <taxon>Trypanosomatidae</taxon>
        <taxon>Trypanosoma</taxon>
    </lineage>
</organism>
<dbReference type="RefSeq" id="XP_029232666.1">
    <property type="nucleotide sequence ID" value="XM_029367266.1"/>
</dbReference>
<dbReference type="EMBL" id="MKKU01000006">
    <property type="protein sequence ID" value="RNF27460.1"/>
    <property type="molecule type" value="Genomic_DNA"/>
</dbReference>
<keyword evidence="2" id="KW-1185">Reference proteome</keyword>
<proteinExistence type="predicted"/>
<name>A0A422QBV4_9TRYP</name>